<proteinExistence type="predicted"/>
<evidence type="ECO:0008006" key="4">
    <source>
        <dbReference type="Google" id="ProtNLM"/>
    </source>
</evidence>
<evidence type="ECO:0000313" key="2">
    <source>
        <dbReference type="EMBL" id="MDU0356318.1"/>
    </source>
</evidence>
<evidence type="ECO:0000256" key="1">
    <source>
        <dbReference type="SAM" id="SignalP"/>
    </source>
</evidence>
<dbReference type="EMBL" id="JAWDIO010000002">
    <property type="protein sequence ID" value="MDU0356318.1"/>
    <property type="molecule type" value="Genomic_DNA"/>
</dbReference>
<name>A0ABU3T277_9ALTE</name>
<evidence type="ECO:0000313" key="3">
    <source>
        <dbReference type="Proteomes" id="UP001247805"/>
    </source>
</evidence>
<gene>
    <name evidence="2" type="ORF">RS130_22675</name>
</gene>
<organism evidence="2 3">
    <name type="scientific">Paraglaciecola aquimarina</name>
    <dbReference type="NCBI Taxonomy" id="1235557"/>
    <lineage>
        <taxon>Bacteria</taxon>
        <taxon>Pseudomonadati</taxon>
        <taxon>Pseudomonadota</taxon>
        <taxon>Gammaproteobacteria</taxon>
        <taxon>Alteromonadales</taxon>
        <taxon>Alteromonadaceae</taxon>
        <taxon>Paraglaciecola</taxon>
    </lineage>
</organism>
<sequence>MQLQGTYQKMLTTVCLLIALALSNASYAGLINSDFSDGLNGWDQEFNYYSYVDDQEYYFEPIGNLADFTDNYIIGANSVVLTTSADADNDYFGFYLFQGFIVDNNAFELSLEVNSIADDPSAAFVTLVDDKGDLIHDFINGGLTFDMSSLAGSLVSLEMGIEDIDFVLNESLTVSNISISTRSVPEPSTFVLLSLALLALRHQSKNVTAAGKAKPELCQSVLIQQSIDFEKIGEHIWLLPVTHNYF</sequence>
<comment type="caution">
    <text evidence="2">The sequence shown here is derived from an EMBL/GenBank/DDBJ whole genome shotgun (WGS) entry which is preliminary data.</text>
</comment>
<protein>
    <recommendedName>
        <fullName evidence="4">PEP-CTERM protein-sorting domain-containing protein</fullName>
    </recommendedName>
</protein>
<reference evidence="2 3" key="1">
    <citation type="submission" date="2023-10" db="EMBL/GenBank/DDBJ databases">
        <title>Glaciecola aquimarina strain GGW-M5 nov., isolated from a coastal seawater.</title>
        <authorList>
            <person name="Bayburt H."/>
            <person name="Kim J.M."/>
            <person name="Choi B.J."/>
            <person name="Jeon C.O."/>
        </authorList>
    </citation>
    <scope>NUCLEOTIDE SEQUENCE [LARGE SCALE GENOMIC DNA]</scope>
    <source>
        <strain evidence="2 3">KCTC 32108</strain>
    </source>
</reference>
<feature type="signal peptide" evidence="1">
    <location>
        <begin position="1"/>
        <end position="28"/>
    </location>
</feature>
<feature type="chain" id="PRO_5046471989" description="PEP-CTERM protein-sorting domain-containing protein" evidence="1">
    <location>
        <begin position="29"/>
        <end position="246"/>
    </location>
</feature>
<keyword evidence="1" id="KW-0732">Signal</keyword>
<dbReference type="Proteomes" id="UP001247805">
    <property type="component" value="Unassembled WGS sequence"/>
</dbReference>
<dbReference type="RefSeq" id="WP_316027812.1">
    <property type="nucleotide sequence ID" value="NZ_JAWDIO010000002.1"/>
</dbReference>
<keyword evidence="3" id="KW-1185">Reference proteome</keyword>
<accession>A0ABU3T277</accession>